<dbReference type="PROSITE" id="PS50089">
    <property type="entry name" value="ZF_RING_2"/>
    <property type="match status" value="1"/>
</dbReference>
<dbReference type="SMART" id="SM00184">
    <property type="entry name" value="RING"/>
    <property type="match status" value="1"/>
</dbReference>
<dbReference type="STRING" id="307972.A0A2G8L0U4"/>
<dbReference type="InterPro" id="IPR015943">
    <property type="entry name" value="WD40/YVTN_repeat-like_dom_sf"/>
</dbReference>
<evidence type="ECO:0000313" key="10">
    <source>
        <dbReference type="EMBL" id="PIK53893.1"/>
    </source>
</evidence>
<gene>
    <name evidence="10" type="ORF">BSL78_09211</name>
</gene>
<comment type="caution">
    <text evidence="10">The sequence shown here is derived from an EMBL/GenBank/DDBJ whole genome shotgun (WGS) entry which is preliminary data.</text>
</comment>
<keyword evidence="4 6" id="KW-0863">Zinc-finger</keyword>
<dbReference type="PROSITE" id="PS50294">
    <property type="entry name" value="WD_REPEATS_REGION"/>
    <property type="match status" value="1"/>
</dbReference>
<name>A0A2G8L0U4_STIJA</name>
<dbReference type="GO" id="GO:0007219">
    <property type="term" value="P:Notch signaling pathway"/>
    <property type="evidence" value="ECO:0007669"/>
    <property type="project" value="TreeGrafter"/>
</dbReference>
<dbReference type="OrthoDB" id="674604at2759"/>
<keyword evidence="3" id="KW-0677">Repeat</keyword>
<dbReference type="Proteomes" id="UP000230750">
    <property type="component" value="Unassembled WGS sequence"/>
</dbReference>
<evidence type="ECO:0000256" key="2">
    <source>
        <dbReference type="ARBA" id="ARBA00022723"/>
    </source>
</evidence>
<evidence type="ECO:0000256" key="5">
    <source>
        <dbReference type="ARBA" id="ARBA00022833"/>
    </source>
</evidence>
<accession>A0A2G8L0U4</accession>
<dbReference type="SMART" id="SM00320">
    <property type="entry name" value="WD40"/>
    <property type="match status" value="5"/>
</dbReference>
<dbReference type="InterPro" id="IPR001680">
    <property type="entry name" value="WD40_rpt"/>
</dbReference>
<dbReference type="PROSITE" id="PS00518">
    <property type="entry name" value="ZF_RING_1"/>
    <property type="match status" value="1"/>
</dbReference>
<dbReference type="InterPro" id="IPR013083">
    <property type="entry name" value="Znf_RING/FYVE/PHD"/>
</dbReference>
<evidence type="ECO:0000259" key="9">
    <source>
        <dbReference type="PROSITE" id="PS50089"/>
    </source>
</evidence>
<dbReference type="Pfam" id="PF13445">
    <property type="entry name" value="zf-RING_UBOX"/>
    <property type="match status" value="1"/>
</dbReference>
<evidence type="ECO:0000256" key="7">
    <source>
        <dbReference type="PROSITE-ProRule" id="PRU00221"/>
    </source>
</evidence>
<dbReference type="PANTHER" id="PTHR19848:SF6">
    <property type="entry name" value="E3 UBIQUITIN-PROTEIN LIGASE TRAF7"/>
    <property type="match status" value="1"/>
</dbReference>
<dbReference type="InterPro" id="IPR017907">
    <property type="entry name" value="Znf_RING_CS"/>
</dbReference>
<evidence type="ECO:0000256" key="6">
    <source>
        <dbReference type="PROSITE-ProRule" id="PRU00175"/>
    </source>
</evidence>
<feature type="repeat" description="WD" evidence="7">
    <location>
        <begin position="296"/>
        <end position="327"/>
    </location>
</feature>
<feature type="repeat" description="WD" evidence="7">
    <location>
        <begin position="338"/>
        <end position="377"/>
    </location>
</feature>
<dbReference type="PROSITE" id="PS50082">
    <property type="entry name" value="WD_REPEATS_2"/>
    <property type="match status" value="3"/>
</dbReference>
<evidence type="ECO:0000256" key="1">
    <source>
        <dbReference type="ARBA" id="ARBA00022574"/>
    </source>
</evidence>
<keyword evidence="8" id="KW-0175">Coiled coil</keyword>
<proteinExistence type="predicted"/>
<evidence type="ECO:0000256" key="4">
    <source>
        <dbReference type="ARBA" id="ARBA00022771"/>
    </source>
</evidence>
<feature type="domain" description="RING-type" evidence="9">
    <location>
        <begin position="22"/>
        <end position="63"/>
    </location>
</feature>
<dbReference type="EMBL" id="MRZV01000270">
    <property type="protein sequence ID" value="PIK53893.1"/>
    <property type="molecule type" value="Genomic_DNA"/>
</dbReference>
<dbReference type="InterPro" id="IPR027370">
    <property type="entry name" value="Znf-RING_euk"/>
</dbReference>
<dbReference type="PANTHER" id="PTHR19848">
    <property type="entry name" value="WD40 REPEAT PROTEIN"/>
    <property type="match status" value="1"/>
</dbReference>
<evidence type="ECO:0000256" key="3">
    <source>
        <dbReference type="ARBA" id="ARBA00022737"/>
    </source>
</evidence>
<evidence type="ECO:0000313" key="11">
    <source>
        <dbReference type="Proteomes" id="UP000230750"/>
    </source>
</evidence>
<evidence type="ECO:0000256" key="8">
    <source>
        <dbReference type="SAM" id="Coils"/>
    </source>
</evidence>
<reference evidence="10 11" key="1">
    <citation type="journal article" date="2017" name="PLoS Biol.">
        <title>The sea cucumber genome provides insights into morphological evolution and visceral regeneration.</title>
        <authorList>
            <person name="Zhang X."/>
            <person name="Sun L."/>
            <person name="Yuan J."/>
            <person name="Sun Y."/>
            <person name="Gao Y."/>
            <person name="Zhang L."/>
            <person name="Li S."/>
            <person name="Dai H."/>
            <person name="Hamel J.F."/>
            <person name="Liu C."/>
            <person name="Yu Y."/>
            <person name="Liu S."/>
            <person name="Lin W."/>
            <person name="Guo K."/>
            <person name="Jin S."/>
            <person name="Xu P."/>
            <person name="Storey K.B."/>
            <person name="Huan P."/>
            <person name="Zhang T."/>
            <person name="Zhou Y."/>
            <person name="Zhang J."/>
            <person name="Lin C."/>
            <person name="Li X."/>
            <person name="Xing L."/>
            <person name="Huo D."/>
            <person name="Sun M."/>
            <person name="Wang L."/>
            <person name="Mercier A."/>
            <person name="Li F."/>
            <person name="Yang H."/>
            <person name="Xiang J."/>
        </authorList>
    </citation>
    <scope>NUCLEOTIDE SEQUENCE [LARGE SCALE GENOMIC DNA]</scope>
    <source>
        <strain evidence="10">Shaxun</strain>
        <tissue evidence="10">Muscle</tissue>
    </source>
</reference>
<keyword evidence="2" id="KW-0479">Metal-binding</keyword>
<dbReference type="GO" id="GO:0005730">
    <property type="term" value="C:nucleolus"/>
    <property type="evidence" value="ECO:0007669"/>
    <property type="project" value="TreeGrafter"/>
</dbReference>
<dbReference type="InterPro" id="IPR036322">
    <property type="entry name" value="WD40_repeat_dom_sf"/>
</dbReference>
<keyword evidence="5" id="KW-0862">Zinc</keyword>
<sequence>MVDSLMSQKPLFVEAPSSHLYCPTCSDILSDPVISVACGHTFCRACLCNSDGTVKVTNCPVDQTFIQNGTTVDNRAILSQIQDLRIYCRNGMKRLNSRNDTVVVQNGCPEVLSIASAATHVCQFDDIECPNSPICGKFKKGELADHLSYTCCFVSCPNKGCSHHGTLADIRQHQTTCPFFMSQLNSSINTQTNSDETITTLFKKIGDLEQSRAVMEQSLTEQRNLIQTLERKLTLLEGEVQSNQKRLDVASVNRQRSRTSSTNRGQKLSLSASFESHLWSREAWHLPFEFKCIGTLRGHQGAVHSLAIHRDKLYSGGSDCVIKVWNLLGLSKGCVQELRGHTKQVVALVAGQIYLYSAALDNTIRCWNYETPDTDVKIIKNAHDEDICALIMAGSNLFSSSKSEVKIWKADTLEFLKAISGLHHWVRALALDPHERFGYFGIGCKIRDTQVTQVGRTYTVAPITVTVWDATSQFSMKKKMDHLFGSVFSLAVSNTYLFVGIEDSPQTACSPLKELTFRSFYQLLHTCVDHIGTVTAMSLSPDQNFLVTSCHDRKVRIYHLENFLSIQVLSRHYGSVNCLAVKSSKGLLCSGSDDQEIKIFTYFPLTTHSAYGIHI</sequence>
<dbReference type="CDD" id="cd00200">
    <property type="entry name" value="WD40"/>
    <property type="match status" value="1"/>
</dbReference>
<dbReference type="AlphaFoldDB" id="A0A2G8L0U4"/>
<keyword evidence="11" id="KW-1185">Reference proteome</keyword>
<protein>
    <submittedName>
        <fullName evidence="10">Putative E3 ubiquitin-protein ligase</fullName>
    </submittedName>
</protein>
<keyword evidence="1 7" id="KW-0853">WD repeat</keyword>
<dbReference type="Pfam" id="PF00400">
    <property type="entry name" value="WD40"/>
    <property type="match status" value="4"/>
</dbReference>
<dbReference type="SUPFAM" id="SSF50978">
    <property type="entry name" value="WD40 repeat-like"/>
    <property type="match status" value="1"/>
</dbReference>
<dbReference type="Gene3D" id="2.130.10.10">
    <property type="entry name" value="YVTN repeat-like/Quinoprotein amine dehydrogenase"/>
    <property type="match status" value="2"/>
</dbReference>
<feature type="coiled-coil region" evidence="8">
    <location>
        <begin position="212"/>
        <end position="246"/>
    </location>
</feature>
<dbReference type="Gene3D" id="3.30.40.10">
    <property type="entry name" value="Zinc/RING finger domain, C3HC4 (zinc finger)"/>
    <property type="match status" value="1"/>
</dbReference>
<dbReference type="GO" id="GO:0000027">
    <property type="term" value="P:ribosomal large subunit assembly"/>
    <property type="evidence" value="ECO:0007669"/>
    <property type="project" value="TreeGrafter"/>
</dbReference>
<dbReference type="GO" id="GO:0008270">
    <property type="term" value="F:zinc ion binding"/>
    <property type="evidence" value="ECO:0007669"/>
    <property type="project" value="UniProtKB-KW"/>
</dbReference>
<dbReference type="InterPro" id="IPR001841">
    <property type="entry name" value="Znf_RING"/>
</dbReference>
<dbReference type="SUPFAM" id="SSF57850">
    <property type="entry name" value="RING/U-box"/>
    <property type="match status" value="1"/>
</dbReference>
<organism evidence="10 11">
    <name type="scientific">Stichopus japonicus</name>
    <name type="common">Sea cucumber</name>
    <dbReference type="NCBI Taxonomy" id="307972"/>
    <lineage>
        <taxon>Eukaryota</taxon>
        <taxon>Metazoa</taxon>
        <taxon>Echinodermata</taxon>
        <taxon>Eleutherozoa</taxon>
        <taxon>Echinozoa</taxon>
        <taxon>Holothuroidea</taxon>
        <taxon>Aspidochirotacea</taxon>
        <taxon>Aspidochirotida</taxon>
        <taxon>Stichopodidae</taxon>
        <taxon>Apostichopus</taxon>
    </lineage>
</organism>
<dbReference type="PROSITE" id="PS00678">
    <property type="entry name" value="WD_REPEATS_1"/>
    <property type="match status" value="1"/>
</dbReference>
<feature type="repeat" description="WD" evidence="7">
    <location>
        <begin position="527"/>
        <end position="568"/>
    </location>
</feature>
<dbReference type="InterPro" id="IPR019775">
    <property type="entry name" value="WD40_repeat_CS"/>
</dbReference>